<dbReference type="Gene3D" id="3.40.190.10">
    <property type="entry name" value="Periplasmic binding protein-like II"/>
    <property type="match status" value="2"/>
</dbReference>
<accession>A0ABX4RC30</accession>
<sequence length="256" mass="28326">MVKMLLIALTVMIISIGRAMADDHTIKIASIQLAEGLNTNDGQGFYADILTSLVTIENYRPEIRIRPLKRSVVDFAERKADCIWPVDRTLIVKLVGNDIDILESTYVFEATQHIFTAPGTAPITSMEEIAGRSIGLTIGSNVEQELRNADAQVALIPLQDNKVSMLVAGHLDAIVGWSPDFQITFQDLKLGSPQYSQSLILTKTRNAIVCHVSDITRSFIAQMDTTIKTFRQSERFRTIAQKYGVAQALGLEESTN</sequence>
<dbReference type="SUPFAM" id="SSF53850">
    <property type="entry name" value="Periplasmic binding protein-like II"/>
    <property type="match status" value="1"/>
</dbReference>
<evidence type="ECO:0000256" key="1">
    <source>
        <dbReference type="SAM" id="SignalP"/>
    </source>
</evidence>
<dbReference type="EMBL" id="PGTS01000001">
    <property type="protein sequence ID" value="PKR52152.1"/>
    <property type="molecule type" value="Genomic_DNA"/>
</dbReference>
<dbReference type="Proteomes" id="UP000233365">
    <property type="component" value="Unassembled WGS sequence"/>
</dbReference>
<name>A0ABX4RC30_9PROT</name>
<keyword evidence="3" id="KW-1185">Reference proteome</keyword>
<evidence type="ECO:0000313" key="3">
    <source>
        <dbReference type="Proteomes" id="UP000233365"/>
    </source>
</evidence>
<organism evidence="2 3">
    <name type="scientific">Thalassospira povalilytica</name>
    <dbReference type="NCBI Taxonomy" id="732237"/>
    <lineage>
        <taxon>Bacteria</taxon>
        <taxon>Pseudomonadati</taxon>
        <taxon>Pseudomonadota</taxon>
        <taxon>Alphaproteobacteria</taxon>
        <taxon>Rhodospirillales</taxon>
        <taxon>Thalassospiraceae</taxon>
        <taxon>Thalassospira</taxon>
    </lineage>
</organism>
<comment type="caution">
    <text evidence="2">The sequence shown here is derived from an EMBL/GenBank/DDBJ whole genome shotgun (WGS) entry which is preliminary data.</text>
</comment>
<proteinExistence type="predicted"/>
<evidence type="ECO:0008006" key="4">
    <source>
        <dbReference type="Google" id="ProtNLM"/>
    </source>
</evidence>
<evidence type="ECO:0000313" key="2">
    <source>
        <dbReference type="EMBL" id="PKR52152.1"/>
    </source>
</evidence>
<keyword evidence="1" id="KW-0732">Signal</keyword>
<protein>
    <recommendedName>
        <fullName evidence="4">Solute-binding protein family 3/N-terminal domain-containing protein</fullName>
    </recommendedName>
</protein>
<dbReference type="RefSeq" id="WP_101245333.1">
    <property type="nucleotide sequence ID" value="NZ_PGTS01000001.1"/>
</dbReference>
<feature type="chain" id="PRO_5046404559" description="Solute-binding protein family 3/N-terminal domain-containing protein" evidence="1">
    <location>
        <begin position="22"/>
        <end position="256"/>
    </location>
</feature>
<gene>
    <name evidence="2" type="ORF">CU041_00585</name>
</gene>
<reference evidence="2 3" key="1">
    <citation type="submission" date="2017-11" db="EMBL/GenBank/DDBJ databases">
        <title>Biodiversity and function of Thalassospira species in the particle-attached aromatic-hydrocarbon-degrading consortia from the surface seawater of the China South Sea.</title>
        <authorList>
            <person name="Dong C."/>
            <person name="Liu R."/>
            <person name="Shao Z."/>
        </authorList>
    </citation>
    <scope>NUCLEOTIDE SEQUENCE [LARGE SCALE GENOMIC DNA]</scope>
    <source>
        <strain evidence="2 3">139Z-12</strain>
    </source>
</reference>
<feature type="signal peptide" evidence="1">
    <location>
        <begin position="1"/>
        <end position="21"/>
    </location>
</feature>